<keyword evidence="2" id="KW-1133">Transmembrane helix</keyword>
<evidence type="ECO:0008006" key="5">
    <source>
        <dbReference type="Google" id="ProtNLM"/>
    </source>
</evidence>
<feature type="transmembrane region" description="Helical" evidence="2">
    <location>
        <begin position="183"/>
        <end position="202"/>
    </location>
</feature>
<accession>A0A1E7KG57</accession>
<gene>
    <name evidence="3" type="ORF">AN216_15090</name>
</gene>
<keyword evidence="4" id="KW-1185">Reference proteome</keyword>
<comment type="caution">
    <text evidence="3">The sequence shown here is derived from an EMBL/GenBank/DDBJ whole genome shotgun (WGS) entry which is preliminary data.</text>
</comment>
<evidence type="ECO:0000313" key="3">
    <source>
        <dbReference type="EMBL" id="OEV02922.1"/>
    </source>
</evidence>
<keyword evidence="2" id="KW-0472">Membrane</keyword>
<feature type="transmembrane region" description="Helical" evidence="2">
    <location>
        <begin position="12"/>
        <end position="34"/>
    </location>
</feature>
<keyword evidence="2" id="KW-0812">Transmembrane</keyword>
<feature type="transmembrane region" description="Helical" evidence="2">
    <location>
        <begin position="214"/>
        <end position="233"/>
    </location>
</feature>
<reference evidence="3 4" key="1">
    <citation type="journal article" date="2016" name="Front. Microbiol.">
        <title>Comparative Genomics Analysis of Streptomyces Species Reveals Their Adaptation to the Marine Environment and Their Diversity at the Genomic Level.</title>
        <authorList>
            <person name="Tian X."/>
            <person name="Zhang Z."/>
            <person name="Yang T."/>
            <person name="Chen M."/>
            <person name="Li J."/>
            <person name="Chen F."/>
            <person name="Yang J."/>
            <person name="Li W."/>
            <person name="Zhang B."/>
            <person name="Zhang Z."/>
            <person name="Wu J."/>
            <person name="Zhang C."/>
            <person name="Long L."/>
            <person name="Xiao J."/>
        </authorList>
    </citation>
    <scope>NUCLEOTIDE SEQUENCE [LARGE SCALE GENOMIC DNA]</scope>
    <source>
        <strain evidence="3 4">SCSIO 02100</strain>
    </source>
</reference>
<dbReference type="AlphaFoldDB" id="A0A1E7KG57"/>
<sequence>MVDAADTPPGRLRIRGAVLALLIIASGAVTTWQLEERSAAADDVLEHSHPLSADAASIHRSLAHANTMASIEFLAGQRTADAKRAQDEKDIRTASELLTRATANSRGSVAARRQITKLSRELPRHTGLVETARANDRQGLPLGGSHLRYANERRQDTLLPATEKLYATESARLSEDRTKARDWPLHALGLGLGLFTLVTLLLSQRHLHRRTNRVRNPGLLTATAAVLGVLLWLTGAHAVAQSRLDASDQHGAESPREPNETWTGSLQARGAENMWLVARGSGGGKYEKEYQRRMREVAGGQGVEGRLDAALALADDRAGRRPVEEAMEAVRVWQERHQRARDQETSGNHEKAVDLVIDRVGSTGATLDTVDTALREAAGHEQREFERAASSGRAALTALPVGAAALALLATPDALLAFGRSVAEYR</sequence>
<evidence type="ECO:0000313" key="4">
    <source>
        <dbReference type="Proteomes" id="UP000176101"/>
    </source>
</evidence>
<dbReference type="Proteomes" id="UP000176101">
    <property type="component" value="Unassembled WGS sequence"/>
</dbReference>
<name>A0A1E7KG57_9ACTN</name>
<dbReference type="OrthoDB" id="3218196at2"/>
<feature type="compositionally biased region" description="Basic and acidic residues" evidence="1">
    <location>
        <begin position="245"/>
        <end position="259"/>
    </location>
</feature>
<dbReference type="EMBL" id="LJGU01000127">
    <property type="protein sequence ID" value="OEV02922.1"/>
    <property type="molecule type" value="Genomic_DNA"/>
</dbReference>
<dbReference type="STRING" id="1075402.AN216_15090"/>
<protein>
    <recommendedName>
        <fullName evidence="5">Secreted protein</fullName>
    </recommendedName>
</protein>
<evidence type="ECO:0000256" key="1">
    <source>
        <dbReference type="SAM" id="MobiDB-lite"/>
    </source>
</evidence>
<organism evidence="3 4">
    <name type="scientific">Streptomyces oceani</name>
    <dbReference type="NCBI Taxonomy" id="1075402"/>
    <lineage>
        <taxon>Bacteria</taxon>
        <taxon>Bacillati</taxon>
        <taxon>Actinomycetota</taxon>
        <taxon>Actinomycetes</taxon>
        <taxon>Kitasatosporales</taxon>
        <taxon>Streptomycetaceae</taxon>
        <taxon>Streptomyces</taxon>
    </lineage>
</organism>
<feature type="region of interest" description="Disordered" evidence="1">
    <location>
        <begin position="244"/>
        <end position="263"/>
    </location>
</feature>
<proteinExistence type="predicted"/>
<evidence type="ECO:0000256" key="2">
    <source>
        <dbReference type="SAM" id="Phobius"/>
    </source>
</evidence>